<evidence type="ECO:0000256" key="1">
    <source>
        <dbReference type="SAM" id="MobiDB-lite"/>
    </source>
</evidence>
<reference evidence="3" key="1">
    <citation type="journal article" date="2019" name="Int. J. Syst. Evol. Microbiol.">
        <title>The Global Catalogue of Microorganisms (GCM) 10K type strain sequencing project: providing services to taxonomists for standard genome sequencing and annotation.</title>
        <authorList>
            <consortium name="The Broad Institute Genomics Platform"/>
            <consortium name="The Broad Institute Genome Sequencing Center for Infectious Disease"/>
            <person name="Wu L."/>
            <person name="Ma J."/>
        </authorList>
    </citation>
    <scope>NUCLEOTIDE SEQUENCE [LARGE SCALE GENOMIC DNA]</scope>
    <source>
        <strain evidence="3">CGMCC 4.7246</strain>
    </source>
</reference>
<dbReference type="Proteomes" id="UP001596220">
    <property type="component" value="Unassembled WGS sequence"/>
</dbReference>
<feature type="region of interest" description="Disordered" evidence="1">
    <location>
        <begin position="65"/>
        <end position="97"/>
    </location>
</feature>
<organism evidence="2 3">
    <name type="scientific">Saccharothrix lopnurensis</name>
    <dbReference type="NCBI Taxonomy" id="1670621"/>
    <lineage>
        <taxon>Bacteria</taxon>
        <taxon>Bacillati</taxon>
        <taxon>Actinomycetota</taxon>
        <taxon>Actinomycetes</taxon>
        <taxon>Pseudonocardiales</taxon>
        <taxon>Pseudonocardiaceae</taxon>
        <taxon>Saccharothrix</taxon>
    </lineage>
</organism>
<protein>
    <submittedName>
        <fullName evidence="2">Uncharacterized protein</fullName>
    </submittedName>
</protein>
<sequence>MLLVSSRSAVTVTRYLDAVREHLRDAGVVVARVEVDLNPGEPFEARMVTERGAVLRWHQERGWCTTTEQSPDRHRPAADHLPFPVEDHLSLEGHRSA</sequence>
<accession>A0ABW1NZD1</accession>
<dbReference type="RefSeq" id="WP_380632988.1">
    <property type="nucleotide sequence ID" value="NZ_JBHSQO010000003.1"/>
</dbReference>
<keyword evidence="3" id="KW-1185">Reference proteome</keyword>
<feature type="compositionally biased region" description="Basic and acidic residues" evidence="1">
    <location>
        <begin position="85"/>
        <end position="97"/>
    </location>
</feature>
<evidence type="ECO:0000313" key="3">
    <source>
        <dbReference type="Proteomes" id="UP001596220"/>
    </source>
</evidence>
<comment type="caution">
    <text evidence="2">The sequence shown here is derived from an EMBL/GenBank/DDBJ whole genome shotgun (WGS) entry which is preliminary data.</text>
</comment>
<proteinExistence type="predicted"/>
<evidence type="ECO:0000313" key="2">
    <source>
        <dbReference type="EMBL" id="MFC6088446.1"/>
    </source>
</evidence>
<name>A0ABW1NZD1_9PSEU</name>
<dbReference type="EMBL" id="JBHSQO010000003">
    <property type="protein sequence ID" value="MFC6088446.1"/>
    <property type="molecule type" value="Genomic_DNA"/>
</dbReference>
<gene>
    <name evidence="2" type="ORF">ACFP3R_04120</name>
</gene>